<organism evidence="1 2">
    <name type="scientific">Lactococcus lactis subsp. lactis A12</name>
    <dbReference type="NCBI Taxonomy" id="1137134"/>
    <lineage>
        <taxon>Bacteria</taxon>
        <taxon>Bacillati</taxon>
        <taxon>Bacillota</taxon>
        <taxon>Bacilli</taxon>
        <taxon>Lactobacillales</taxon>
        <taxon>Streptococcaceae</taxon>
        <taxon>Lactococcus</taxon>
    </lineage>
</organism>
<dbReference type="EMBL" id="CBLU010000006">
    <property type="protein sequence ID" value="CDG04127.1"/>
    <property type="molecule type" value="Genomic_DNA"/>
</dbReference>
<proteinExistence type="predicted"/>
<dbReference type="Pfam" id="PF06600">
    <property type="entry name" value="DUF1140"/>
    <property type="match status" value="1"/>
</dbReference>
<dbReference type="Proteomes" id="UP000015361">
    <property type="component" value="Unassembled WGS sequence"/>
</dbReference>
<dbReference type="AlphaFoldDB" id="S6FSG9"/>
<protein>
    <submittedName>
        <fullName evidence="1">Orf31</fullName>
    </submittedName>
</protein>
<gene>
    <name evidence="1" type="primary">orf31</name>
    <name evidence="1" type="ORF">O9U_09590</name>
</gene>
<comment type="caution">
    <text evidence="1">The sequence shown here is derived from an EMBL/GenBank/DDBJ whole genome shotgun (WGS) entry which is preliminary data.</text>
</comment>
<accession>S6FSG9</accession>
<sequence length="54" mass="6456">MTAEEIVQNYQIKLMKIIFKEIDILMTKKKMRILTHINLLKMGTLSEHRRIGNQ</sequence>
<reference evidence="1 2" key="1">
    <citation type="journal article" date="2013" name="Appl. Environ. Microbiol.">
        <title>The Carbohydrate Metabolism Signature of Lactococcus lactis Strain A12 Reveals Its Sourdough Ecosystem Origin.</title>
        <authorList>
            <person name="Passerini D."/>
            <person name="Coddeville M."/>
            <person name="Le Bourgeois P."/>
            <person name="Loubiere P."/>
            <person name="Ritzenthaler P."/>
            <person name="Fontagne-Faucher C."/>
            <person name="Daveran-Mingot M.L."/>
            <person name="Cocaign-Bousquet M."/>
        </authorList>
    </citation>
    <scope>NUCLEOTIDE SEQUENCE [LARGE SCALE GENOMIC DNA]</scope>
    <source>
        <strain evidence="1 2">A12</strain>
    </source>
</reference>
<evidence type="ECO:0000313" key="1">
    <source>
        <dbReference type="EMBL" id="CDG04127.1"/>
    </source>
</evidence>
<evidence type="ECO:0000313" key="2">
    <source>
        <dbReference type="Proteomes" id="UP000015361"/>
    </source>
</evidence>
<dbReference type="InterPro" id="IPR009520">
    <property type="entry name" value="DUF1140"/>
</dbReference>
<name>S6FSG9_LACLL</name>